<dbReference type="EMBL" id="JBJHZX010000126">
    <property type="protein sequence ID" value="MFL0198877.1"/>
    <property type="molecule type" value="Genomic_DNA"/>
</dbReference>
<keyword evidence="2" id="KW-1185">Reference proteome</keyword>
<sequence length="198" mass="22717">SESLMYGVKEGKRQRLLQNLTYSYNDLLDNVNLNIQEQSLLIAIISYLGSENAHPSYKTLKRRSKIANDRTLIKTINSLEQKKIIEINRGKGILKALKFGADIKKAIDVALKLEKEDGTKMTIEDIKNSISNYAQLCNLGLFTYQWRLIEFLKRRQKDTNIPQLLLFLDNGTTYINCMRGLSSEVKSGSNIEMFNFDD</sequence>
<name>A0ABW8SS27_9CLOT</name>
<feature type="non-terminal residue" evidence="1">
    <location>
        <position position="1"/>
    </location>
</feature>
<reference evidence="1 2" key="1">
    <citation type="submission" date="2024-11" db="EMBL/GenBank/DDBJ databases">
        <authorList>
            <person name="Heng Y.C."/>
            <person name="Lim A.C.H."/>
            <person name="Lee J.K.Y."/>
            <person name="Kittelmann S."/>
        </authorList>
    </citation>
    <scope>NUCLEOTIDE SEQUENCE [LARGE SCALE GENOMIC DNA]</scope>
    <source>
        <strain evidence="1 2">WILCCON 0269</strain>
    </source>
</reference>
<gene>
    <name evidence="1" type="ORF">ACJDU8_25495</name>
</gene>
<dbReference type="RefSeq" id="WP_406794990.1">
    <property type="nucleotide sequence ID" value="NZ_JBJHZX010000126.1"/>
</dbReference>
<accession>A0ABW8SS27</accession>
<evidence type="ECO:0000313" key="2">
    <source>
        <dbReference type="Proteomes" id="UP001623660"/>
    </source>
</evidence>
<proteinExistence type="predicted"/>
<dbReference type="Pfam" id="PF13730">
    <property type="entry name" value="HTH_36"/>
    <property type="match status" value="1"/>
</dbReference>
<dbReference type="InterPro" id="IPR036388">
    <property type="entry name" value="WH-like_DNA-bd_sf"/>
</dbReference>
<comment type="caution">
    <text evidence="1">The sequence shown here is derived from an EMBL/GenBank/DDBJ whole genome shotgun (WGS) entry which is preliminary data.</text>
</comment>
<organism evidence="1 2">
    <name type="scientific">Candidatus Clostridium eludens</name>
    <dbReference type="NCBI Taxonomy" id="3381663"/>
    <lineage>
        <taxon>Bacteria</taxon>
        <taxon>Bacillati</taxon>
        <taxon>Bacillota</taxon>
        <taxon>Clostridia</taxon>
        <taxon>Eubacteriales</taxon>
        <taxon>Clostridiaceae</taxon>
        <taxon>Clostridium</taxon>
    </lineage>
</organism>
<protein>
    <submittedName>
        <fullName evidence="1">Helix-turn-helix domain-containing protein</fullName>
    </submittedName>
</protein>
<dbReference type="Gene3D" id="1.10.10.10">
    <property type="entry name" value="Winged helix-like DNA-binding domain superfamily/Winged helix DNA-binding domain"/>
    <property type="match status" value="1"/>
</dbReference>
<evidence type="ECO:0000313" key="1">
    <source>
        <dbReference type="EMBL" id="MFL0198877.1"/>
    </source>
</evidence>
<dbReference type="Proteomes" id="UP001623660">
    <property type="component" value="Unassembled WGS sequence"/>
</dbReference>